<reference evidence="5 6" key="1">
    <citation type="submission" date="2024-10" db="EMBL/GenBank/DDBJ databases">
        <title>Updated reference genomes for cyclostephanoid diatoms.</title>
        <authorList>
            <person name="Roberts W.R."/>
            <person name="Alverson A.J."/>
        </authorList>
    </citation>
    <scope>NUCLEOTIDE SEQUENCE [LARGE SCALE GENOMIC DNA]</scope>
    <source>
        <strain evidence="5 6">AJA232-27</strain>
    </source>
</reference>
<evidence type="ECO:0000256" key="2">
    <source>
        <dbReference type="PROSITE-ProRule" id="PRU00267"/>
    </source>
</evidence>
<feature type="DNA-binding region" description="HMG box" evidence="2">
    <location>
        <begin position="222"/>
        <end position="290"/>
    </location>
</feature>
<proteinExistence type="predicted"/>
<dbReference type="Proteomes" id="UP001530293">
    <property type="component" value="Unassembled WGS sequence"/>
</dbReference>
<feature type="domain" description="HMG box" evidence="4">
    <location>
        <begin position="222"/>
        <end position="290"/>
    </location>
</feature>
<dbReference type="GO" id="GO:0005634">
    <property type="term" value="C:nucleus"/>
    <property type="evidence" value="ECO:0007669"/>
    <property type="project" value="UniProtKB-UniRule"/>
</dbReference>
<evidence type="ECO:0000256" key="1">
    <source>
        <dbReference type="ARBA" id="ARBA00023125"/>
    </source>
</evidence>
<dbReference type="AlphaFoldDB" id="A0ABD3M479"/>
<dbReference type="InterPro" id="IPR009071">
    <property type="entry name" value="HMG_box_dom"/>
</dbReference>
<dbReference type="InterPro" id="IPR050342">
    <property type="entry name" value="HMGB"/>
</dbReference>
<gene>
    <name evidence="5" type="ORF">ACHAWU_008287</name>
</gene>
<accession>A0ABD3M479</accession>
<keyword evidence="1 2" id="KW-0238">DNA-binding</keyword>
<dbReference type="PROSITE" id="PS50118">
    <property type="entry name" value="HMG_BOX_2"/>
    <property type="match status" value="3"/>
</dbReference>
<dbReference type="PANTHER" id="PTHR48112:SF15">
    <property type="entry name" value="HMG BOX DOMAIN-CONTAINING PROTEIN"/>
    <property type="match status" value="1"/>
</dbReference>
<keyword evidence="2" id="KW-0539">Nucleus</keyword>
<comment type="caution">
    <text evidence="5">The sequence shown here is derived from an EMBL/GenBank/DDBJ whole genome shotgun (WGS) entry which is preliminary data.</text>
</comment>
<feature type="DNA-binding region" description="HMG box" evidence="2">
    <location>
        <begin position="115"/>
        <end position="183"/>
    </location>
</feature>
<feature type="compositionally biased region" description="Polar residues" evidence="3">
    <location>
        <begin position="289"/>
        <end position="299"/>
    </location>
</feature>
<evidence type="ECO:0000313" key="6">
    <source>
        <dbReference type="Proteomes" id="UP001530293"/>
    </source>
</evidence>
<evidence type="ECO:0000256" key="3">
    <source>
        <dbReference type="SAM" id="MobiDB-lite"/>
    </source>
</evidence>
<keyword evidence="6" id="KW-1185">Reference proteome</keyword>
<dbReference type="SUPFAM" id="SSF47095">
    <property type="entry name" value="HMG-box"/>
    <property type="match status" value="3"/>
</dbReference>
<organism evidence="5 6">
    <name type="scientific">Discostella pseudostelligera</name>
    <dbReference type="NCBI Taxonomy" id="259834"/>
    <lineage>
        <taxon>Eukaryota</taxon>
        <taxon>Sar</taxon>
        <taxon>Stramenopiles</taxon>
        <taxon>Ochrophyta</taxon>
        <taxon>Bacillariophyta</taxon>
        <taxon>Coscinodiscophyceae</taxon>
        <taxon>Thalassiosirophycidae</taxon>
        <taxon>Stephanodiscales</taxon>
        <taxon>Stephanodiscaceae</taxon>
        <taxon>Discostella</taxon>
    </lineage>
</organism>
<evidence type="ECO:0000259" key="4">
    <source>
        <dbReference type="PROSITE" id="PS50118"/>
    </source>
</evidence>
<dbReference type="InterPro" id="IPR036910">
    <property type="entry name" value="HMG_box_dom_sf"/>
</dbReference>
<feature type="region of interest" description="Disordered" evidence="3">
    <location>
        <begin position="289"/>
        <end position="312"/>
    </location>
</feature>
<evidence type="ECO:0000313" key="5">
    <source>
        <dbReference type="EMBL" id="KAL3758533.1"/>
    </source>
</evidence>
<feature type="domain" description="HMG box" evidence="4">
    <location>
        <begin position="15"/>
        <end position="83"/>
    </location>
</feature>
<dbReference type="Pfam" id="PF00505">
    <property type="entry name" value="HMG_box"/>
    <property type="match status" value="3"/>
</dbReference>
<protein>
    <recommendedName>
        <fullName evidence="4">HMG box domain-containing protein</fullName>
    </recommendedName>
</protein>
<dbReference type="PANTHER" id="PTHR48112">
    <property type="entry name" value="HIGH MOBILITY GROUP PROTEIN DSP1"/>
    <property type="match status" value="1"/>
</dbReference>
<sequence length="399" mass="45273">MSSNSKRKARDPAAPKRNQSAYLLYQNAMRETFRLQNPGMTFGQLSKFTSAMYAEMAPAEKEQWNANAEADRVRYLAELAEYVPPPGYDTKGDAIEYAQVLQAKKGSAARDVNAPKKNMSAYLIYQNTMRDAFRAENPGMTFGQLSKFTSLMYASLTPLEKSRWEQAAADDKARYDAEISGYVPPPGFTPNGTMTESYRKMREAAGVGYGKHKKKPKNPNAPKRARGPYVFFTLDERPRILLETPDIKFTELGHVMGQRWRALSAEEKKKYEELANVDKKRFQDEVAHYNSTKPKSDNTAVDGHTRSPSQLSPLEQAQEQAQQHLYYQQQAAAMYVTHPQYQEAQQYAEQYYAHPHGHVDAAVMAAQYNPNAAAYAQYYAAQQGYIAQPQTDQQTEFHF</sequence>
<dbReference type="EMBL" id="JALLBG020000228">
    <property type="protein sequence ID" value="KAL3758533.1"/>
    <property type="molecule type" value="Genomic_DNA"/>
</dbReference>
<feature type="domain" description="HMG box" evidence="4">
    <location>
        <begin position="115"/>
        <end position="183"/>
    </location>
</feature>
<dbReference type="SMART" id="SM00398">
    <property type="entry name" value="HMG"/>
    <property type="match status" value="3"/>
</dbReference>
<feature type="DNA-binding region" description="HMG box" evidence="2">
    <location>
        <begin position="15"/>
        <end position="83"/>
    </location>
</feature>
<dbReference type="GO" id="GO:0003677">
    <property type="term" value="F:DNA binding"/>
    <property type="evidence" value="ECO:0007669"/>
    <property type="project" value="UniProtKB-UniRule"/>
</dbReference>
<dbReference type="Gene3D" id="1.10.30.10">
    <property type="entry name" value="High mobility group box domain"/>
    <property type="match status" value="3"/>
</dbReference>
<name>A0ABD3M479_9STRA</name>